<dbReference type="Pfam" id="PF00931">
    <property type="entry name" value="NB-ARC"/>
    <property type="match status" value="1"/>
</dbReference>
<dbReference type="PANTHER" id="PTHR11017">
    <property type="entry name" value="LEUCINE-RICH REPEAT-CONTAINING PROTEIN"/>
    <property type="match status" value="1"/>
</dbReference>
<evidence type="ECO:0000313" key="3">
    <source>
        <dbReference type="Proteomes" id="UP001151760"/>
    </source>
</evidence>
<evidence type="ECO:0000259" key="1">
    <source>
        <dbReference type="PROSITE" id="PS50104"/>
    </source>
</evidence>
<dbReference type="InterPro" id="IPR000157">
    <property type="entry name" value="TIR_dom"/>
</dbReference>
<dbReference type="PANTHER" id="PTHR11017:SF573">
    <property type="entry name" value="ADP-RIBOSYL CYCLASE_CYCLIC ADP-RIBOSE HYDROLASE"/>
    <property type="match status" value="1"/>
</dbReference>
<feature type="domain" description="TIR" evidence="1">
    <location>
        <begin position="14"/>
        <end position="156"/>
    </location>
</feature>
<dbReference type="EMBL" id="BQNB010009873">
    <property type="protein sequence ID" value="GJS69605.1"/>
    <property type="molecule type" value="Genomic_DNA"/>
</dbReference>
<dbReference type="SUPFAM" id="SSF52540">
    <property type="entry name" value="P-loop containing nucleoside triphosphate hydrolases"/>
    <property type="match status" value="1"/>
</dbReference>
<keyword evidence="3" id="KW-1185">Reference proteome</keyword>
<dbReference type="InterPro" id="IPR035897">
    <property type="entry name" value="Toll_tir_struct_dom_sf"/>
</dbReference>
<dbReference type="Pfam" id="PF01582">
    <property type="entry name" value="TIR"/>
    <property type="match status" value="1"/>
</dbReference>
<dbReference type="Gene3D" id="3.40.50.300">
    <property type="entry name" value="P-loop containing nucleotide triphosphate hydrolases"/>
    <property type="match status" value="1"/>
</dbReference>
<reference evidence="2" key="2">
    <citation type="submission" date="2022-01" db="EMBL/GenBank/DDBJ databases">
        <authorList>
            <person name="Yamashiro T."/>
            <person name="Shiraishi A."/>
            <person name="Satake H."/>
            <person name="Nakayama K."/>
        </authorList>
    </citation>
    <scope>NUCLEOTIDE SEQUENCE</scope>
</reference>
<dbReference type="SMART" id="SM00255">
    <property type="entry name" value="TIR"/>
    <property type="match status" value="1"/>
</dbReference>
<reference evidence="2" key="1">
    <citation type="journal article" date="2022" name="Int. J. Mol. Sci.">
        <title>Draft Genome of Tanacetum Coccineum: Genomic Comparison of Closely Related Tanacetum-Family Plants.</title>
        <authorList>
            <person name="Yamashiro T."/>
            <person name="Shiraishi A."/>
            <person name="Nakayama K."/>
            <person name="Satake H."/>
        </authorList>
    </citation>
    <scope>NUCLEOTIDE SEQUENCE</scope>
</reference>
<comment type="caution">
    <text evidence="2">The sequence shown here is derived from an EMBL/GenBank/DDBJ whole genome shotgun (WGS) entry which is preliminary data.</text>
</comment>
<gene>
    <name evidence="2" type="ORF">Tco_0702446</name>
</gene>
<dbReference type="SUPFAM" id="SSF52200">
    <property type="entry name" value="Toll/Interleukin receptor TIR domain"/>
    <property type="match status" value="1"/>
</dbReference>
<dbReference type="PROSITE" id="PS50104">
    <property type="entry name" value="TIR"/>
    <property type="match status" value="1"/>
</dbReference>
<dbReference type="InterPro" id="IPR044974">
    <property type="entry name" value="Disease_R_plants"/>
</dbReference>
<sequence>MGSSSLKSITNHTWSYDVFVSYEGGDIIQSFVDHLFRDFKRKGIRAFKEDDHVRRGEERSPQVFRAIEQSRFLVVILSDGFASSPSCLRELVKIIENNEKLQEKYQIIIVYHNYVSKWKEVLIKAVSLPGWDLQRLANGYESKFIDMISKHIFDELNVGSLHVGEKLVGVHSRAKEMNLLQFVGSICSFCEDVNEFVKKFGMVQLQKEIIEDMTKEDLKISSAGERSNAMKKIMLSKKVLLILDDVHERDHLEALAGSHGWFGSGSLILITGKDRQLLIAHAVEKVYDVELLHDDEAMELFNLYALPHAL</sequence>
<dbReference type="Proteomes" id="UP001151760">
    <property type="component" value="Unassembled WGS sequence"/>
</dbReference>
<name>A0ABQ4XX12_9ASTR</name>
<evidence type="ECO:0000313" key="2">
    <source>
        <dbReference type="EMBL" id="GJS69605.1"/>
    </source>
</evidence>
<dbReference type="InterPro" id="IPR002182">
    <property type="entry name" value="NB-ARC"/>
</dbReference>
<organism evidence="2 3">
    <name type="scientific">Tanacetum coccineum</name>
    <dbReference type="NCBI Taxonomy" id="301880"/>
    <lineage>
        <taxon>Eukaryota</taxon>
        <taxon>Viridiplantae</taxon>
        <taxon>Streptophyta</taxon>
        <taxon>Embryophyta</taxon>
        <taxon>Tracheophyta</taxon>
        <taxon>Spermatophyta</taxon>
        <taxon>Magnoliopsida</taxon>
        <taxon>eudicotyledons</taxon>
        <taxon>Gunneridae</taxon>
        <taxon>Pentapetalae</taxon>
        <taxon>asterids</taxon>
        <taxon>campanulids</taxon>
        <taxon>Asterales</taxon>
        <taxon>Asteraceae</taxon>
        <taxon>Asteroideae</taxon>
        <taxon>Anthemideae</taxon>
        <taxon>Anthemidinae</taxon>
        <taxon>Tanacetum</taxon>
    </lineage>
</organism>
<protein>
    <submittedName>
        <fullName evidence="2">NB-ARC domains-containing protein</fullName>
    </submittedName>
</protein>
<proteinExistence type="predicted"/>
<dbReference type="Gene3D" id="3.40.50.10140">
    <property type="entry name" value="Toll/interleukin-1 receptor homology (TIR) domain"/>
    <property type="match status" value="2"/>
</dbReference>
<accession>A0ABQ4XX12</accession>
<dbReference type="InterPro" id="IPR027417">
    <property type="entry name" value="P-loop_NTPase"/>
</dbReference>